<dbReference type="InterPro" id="IPR054696">
    <property type="entry name" value="GTP-eEF1A_C"/>
</dbReference>
<dbReference type="EMBL" id="JAEACU010000007">
    <property type="protein sequence ID" value="KAH7521699.1"/>
    <property type="molecule type" value="Genomic_DNA"/>
</dbReference>
<feature type="domain" description="GTP-eEF1A C-terminal" evidence="3">
    <location>
        <begin position="39"/>
        <end position="109"/>
    </location>
</feature>
<proteinExistence type="predicted"/>
<keyword evidence="2" id="KW-0342">GTP-binding</keyword>
<evidence type="ECO:0000256" key="1">
    <source>
        <dbReference type="ARBA" id="ARBA00022741"/>
    </source>
</evidence>
<dbReference type="PANTHER" id="PTHR44830">
    <property type="entry name" value="ELONGATION FACTOR 1 ALPHA"/>
    <property type="match status" value="1"/>
</dbReference>
<name>A0A978V2W6_ZIZJJ</name>
<evidence type="ECO:0000259" key="3">
    <source>
        <dbReference type="Pfam" id="PF22594"/>
    </source>
</evidence>
<accession>A0A978V2W6</accession>
<evidence type="ECO:0000256" key="2">
    <source>
        <dbReference type="ARBA" id="ARBA00023134"/>
    </source>
</evidence>
<gene>
    <name evidence="4" type="ORF">FEM48_Zijuj07G0060500</name>
</gene>
<reference evidence="4" key="1">
    <citation type="journal article" date="2021" name="Front. Plant Sci.">
        <title>Chromosome-Scale Genome Assembly for Chinese Sour Jujube and Insights Into Its Genome Evolution and Domestication Signature.</title>
        <authorList>
            <person name="Shen L.-Y."/>
            <person name="Luo H."/>
            <person name="Wang X.-L."/>
            <person name="Wang X.-M."/>
            <person name="Qiu X.-J."/>
            <person name="Liu H."/>
            <person name="Zhou S.-S."/>
            <person name="Jia K.-H."/>
            <person name="Nie S."/>
            <person name="Bao Y.-T."/>
            <person name="Zhang R.-G."/>
            <person name="Yun Q.-Z."/>
            <person name="Chai Y.-H."/>
            <person name="Lu J.-Y."/>
            <person name="Li Y."/>
            <person name="Zhao S.-W."/>
            <person name="Mao J.-F."/>
            <person name="Jia S.-G."/>
            <person name="Mao Y.-M."/>
        </authorList>
    </citation>
    <scope>NUCLEOTIDE SEQUENCE</scope>
    <source>
        <strain evidence="4">AT0</strain>
        <tissue evidence="4">Leaf</tissue>
    </source>
</reference>
<dbReference type="InterPro" id="IPR009001">
    <property type="entry name" value="Transl_elong_EF1A/Init_IF2_C"/>
</dbReference>
<dbReference type="Gene3D" id="2.40.30.10">
    <property type="entry name" value="Translation factors"/>
    <property type="match status" value="1"/>
</dbReference>
<organism evidence="4 5">
    <name type="scientific">Ziziphus jujuba var. spinosa</name>
    <dbReference type="NCBI Taxonomy" id="714518"/>
    <lineage>
        <taxon>Eukaryota</taxon>
        <taxon>Viridiplantae</taxon>
        <taxon>Streptophyta</taxon>
        <taxon>Embryophyta</taxon>
        <taxon>Tracheophyta</taxon>
        <taxon>Spermatophyta</taxon>
        <taxon>Magnoliopsida</taxon>
        <taxon>eudicotyledons</taxon>
        <taxon>Gunneridae</taxon>
        <taxon>Pentapetalae</taxon>
        <taxon>rosids</taxon>
        <taxon>fabids</taxon>
        <taxon>Rosales</taxon>
        <taxon>Rhamnaceae</taxon>
        <taxon>Paliureae</taxon>
        <taxon>Ziziphus</taxon>
    </lineage>
</organism>
<dbReference type="SUPFAM" id="SSF50465">
    <property type="entry name" value="EF-Tu/eEF-1alpha/eIF2-gamma C-terminal domain"/>
    <property type="match status" value="1"/>
</dbReference>
<dbReference type="Pfam" id="PF22594">
    <property type="entry name" value="GTP-eEF1A_C"/>
    <property type="match status" value="1"/>
</dbReference>
<comment type="caution">
    <text evidence="4">The sequence shown here is derived from an EMBL/GenBank/DDBJ whole genome shotgun (WGS) entry which is preliminary data.</text>
</comment>
<sequence>MLATADHAVSAVEEALAGDNVSFILKKKIDPKDLRRGGAVEIEKFHSKIYPTTGVEVEKEPEFLQNGDSAIVEMIPKKPMVVETFGECPPLGRFMIRDKEQIAGVGVVKSVEKKDYPDKDKSTKSAVMESCKKFGASMVDGGKKFGNVLVNGSVAAAVQLALHYIN</sequence>
<evidence type="ECO:0000313" key="5">
    <source>
        <dbReference type="Proteomes" id="UP000813462"/>
    </source>
</evidence>
<dbReference type="Proteomes" id="UP000813462">
    <property type="component" value="Unassembled WGS sequence"/>
</dbReference>
<dbReference type="PANTHER" id="PTHR44830:SF1">
    <property type="entry name" value="TR-TYPE G DOMAIN-CONTAINING PROTEIN"/>
    <property type="match status" value="1"/>
</dbReference>
<protein>
    <recommendedName>
        <fullName evidence="3">GTP-eEF1A C-terminal domain-containing protein</fullName>
    </recommendedName>
</protein>
<dbReference type="GO" id="GO:0005525">
    <property type="term" value="F:GTP binding"/>
    <property type="evidence" value="ECO:0007669"/>
    <property type="project" value="UniProtKB-KW"/>
</dbReference>
<dbReference type="AlphaFoldDB" id="A0A978V2W6"/>
<keyword evidence="1" id="KW-0547">Nucleotide-binding</keyword>
<evidence type="ECO:0000313" key="4">
    <source>
        <dbReference type="EMBL" id="KAH7521699.1"/>
    </source>
</evidence>